<dbReference type="AlphaFoldDB" id="A0A8A7K9T3"/>
<evidence type="ECO:0000313" key="1">
    <source>
        <dbReference type="EMBL" id="QTL97990.1"/>
    </source>
</evidence>
<keyword evidence="2" id="KW-1185">Reference proteome</keyword>
<reference evidence="1" key="1">
    <citation type="submission" date="2019-12" db="EMBL/GenBank/DDBJ databases">
        <authorList>
            <person name="zhang j."/>
            <person name="sun C.M."/>
        </authorList>
    </citation>
    <scope>NUCLEOTIDE SEQUENCE</scope>
    <source>
        <strain evidence="1">NS-1</strain>
    </source>
</reference>
<accession>A0A8A7K9T3</accession>
<evidence type="ECO:0000313" key="2">
    <source>
        <dbReference type="Proteomes" id="UP000665020"/>
    </source>
</evidence>
<proteinExistence type="predicted"/>
<sequence>MTDQIYYKVQYPLKKAINIIKRIDPDDPFNGKEITREELAEIDSFLRLWNSEGKQNLQDVISKLKKIQ</sequence>
<dbReference type="EMBL" id="CP046640">
    <property type="protein sequence ID" value="QTL97990.1"/>
    <property type="molecule type" value="Genomic_DNA"/>
</dbReference>
<protein>
    <submittedName>
        <fullName evidence="1">Uncharacterized protein</fullName>
    </submittedName>
</protein>
<organism evidence="1 2">
    <name type="scientific">Iocasia fonsfrigidae</name>
    <dbReference type="NCBI Taxonomy" id="2682810"/>
    <lineage>
        <taxon>Bacteria</taxon>
        <taxon>Bacillati</taxon>
        <taxon>Bacillota</taxon>
        <taxon>Clostridia</taxon>
        <taxon>Halanaerobiales</taxon>
        <taxon>Halanaerobiaceae</taxon>
        <taxon>Iocasia</taxon>
    </lineage>
</organism>
<dbReference type="KEGG" id="ifn:GM661_08360"/>
<name>A0A8A7K9T3_9FIRM</name>
<gene>
    <name evidence="1" type="ORF">GM661_08360</name>
</gene>
<dbReference type="RefSeq" id="WP_125989873.1">
    <property type="nucleotide sequence ID" value="NZ_CP046640.1"/>
</dbReference>
<dbReference type="Proteomes" id="UP000665020">
    <property type="component" value="Chromosome"/>
</dbReference>